<comment type="caution">
    <text evidence="2">The sequence shown here is derived from an EMBL/GenBank/DDBJ whole genome shotgun (WGS) entry which is preliminary data.</text>
</comment>
<dbReference type="AlphaFoldDB" id="A0A4U5R4G7"/>
<name>A0A4U5R4G7_POPAL</name>
<reference evidence="2" key="1">
    <citation type="submission" date="2018-10" db="EMBL/GenBank/DDBJ databases">
        <title>Population genomic analysis revealed the cold adaptation of white poplar.</title>
        <authorList>
            <person name="Liu Y.-J."/>
        </authorList>
    </citation>
    <scope>NUCLEOTIDE SEQUENCE [LARGE SCALE GENOMIC DNA]</scope>
    <source>
        <strain evidence="2">PAL-ZL1</strain>
    </source>
</reference>
<keyword evidence="1" id="KW-0472">Membrane</keyword>
<keyword evidence="1" id="KW-1133">Transmembrane helix</keyword>
<protein>
    <submittedName>
        <fullName evidence="2">Uncharacterized protein</fullName>
    </submittedName>
</protein>
<feature type="transmembrane region" description="Helical" evidence="1">
    <location>
        <begin position="12"/>
        <end position="34"/>
    </location>
</feature>
<evidence type="ECO:0000256" key="1">
    <source>
        <dbReference type="SAM" id="Phobius"/>
    </source>
</evidence>
<organism evidence="2">
    <name type="scientific">Populus alba</name>
    <name type="common">White poplar</name>
    <dbReference type="NCBI Taxonomy" id="43335"/>
    <lineage>
        <taxon>Eukaryota</taxon>
        <taxon>Viridiplantae</taxon>
        <taxon>Streptophyta</taxon>
        <taxon>Embryophyta</taxon>
        <taxon>Tracheophyta</taxon>
        <taxon>Spermatophyta</taxon>
        <taxon>Magnoliopsida</taxon>
        <taxon>eudicotyledons</taxon>
        <taxon>Gunneridae</taxon>
        <taxon>Pentapetalae</taxon>
        <taxon>rosids</taxon>
        <taxon>fabids</taxon>
        <taxon>Malpighiales</taxon>
        <taxon>Salicaceae</taxon>
        <taxon>Saliceae</taxon>
        <taxon>Populus</taxon>
    </lineage>
</organism>
<evidence type="ECO:0000313" key="2">
    <source>
        <dbReference type="EMBL" id="TKS18518.1"/>
    </source>
</evidence>
<sequence>MHRLKLLGNERRYYGAIPKTIVCDFFLSVVRLFLFRPDWRAVNELQRIGGRRMGACGLDRLLNCCCGSGMDFGLIIGSSCTKQAKLMLCGCSEIQLLTELAFDLALHPWKAGLRLVLLQHGGILA</sequence>
<gene>
    <name evidence="2" type="ORF">D5086_0000001870</name>
</gene>
<dbReference type="EMBL" id="RCHU01000001">
    <property type="protein sequence ID" value="TKS18518.1"/>
    <property type="molecule type" value="Genomic_DNA"/>
</dbReference>
<proteinExistence type="predicted"/>
<keyword evidence="1" id="KW-0812">Transmembrane</keyword>
<accession>A0A4U5R4G7</accession>